<evidence type="ECO:0000256" key="1">
    <source>
        <dbReference type="SAM" id="SignalP"/>
    </source>
</evidence>
<feature type="signal peptide" evidence="1">
    <location>
        <begin position="1"/>
        <end position="30"/>
    </location>
</feature>
<name>A0A147BN69_IXORI</name>
<dbReference type="EMBL" id="GEGO01003649">
    <property type="protein sequence ID" value="JAR91755.1"/>
    <property type="molecule type" value="Transcribed_RNA"/>
</dbReference>
<keyword evidence="1" id="KW-0732">Signal</keyword>
<evidence type="ECO:0000313" key="2">
    <source>
        <dbReference type="EMBL" id="JAR91755.1"/>
    </source>
</evidence>
<sequence length="85" mass="9789">MVSAFCILLLQQTKIFVIMMVCFSLSLAAASSEHNGNKTSRLQSRYIPFSYRPAFSNRKNAKHARTAPPIHGYFKKKKYPYLFLL</sequence>
<feature type="chain" id="PRO_5007542624" evidence="1">
    <location>
        <begin position="31"/>
        <end position="85"/>
    </location>
</feature>
<reference evidence="2" key="1">
    <citation type="journal article" date="2018" name="PLoS Negl. Trop. Dis.">
        <title>Sialome diversity of ticks revealed by RNAseq of single tick salivary glands.</title>
        <authorList>
            <person name="Perner J."/>
            <person name="Kropackova S."/>
            <person name="Kopacek P."/>
            <person name="Ribeiro J.M."/>
        </authorList>
    </citation>
    <scope>NUCLEOTIDE SEQUENCE</scope>
    <source>
        <strain evidence="2">Siblings of single egg batch collected in Ceske Budejovice</strain>
        <tissue evidence="2">Salivary glands</tissue>
    </source>
</reference>
<organism evidence="2">
    <name type="scientific">Ixodes ricinus</name>
    <name type="common">Common tick</name>
    <name type="synonym">Acarus ricinus</name>
    <dbReference type="NCBI Taxonomy" id="34613"/>
    <lineage>
        <taxon>Eukaryota</taxon>
        <taxon>Metazoa</taxon>
        <taxon>Ecdysozoa</taxon>
        <taxon>Arthropoda</taxon>
        <taxon>Chelicerata</taxon>
        <taxon>Arachnida</taxon>
        <taxon>Acari</taxon>
        <taxon>Parasitiformes</taxon>
        <taxon>Ixodida</taxon>
        <taxon>Ixodoidea</taxon>
        <taxon>Ixodidae</taxon>
        <taxon>Ixodinae</taxon>
        <taxon>Ixodes</taxon>
    </lineage>
</organism>
<proteinExistence type="predicted"/>
<dbReference type="AlphaFoldDB" id="A0A147BN69"/>
<accession>A0A147BN69</accession>
<protein>
    <submittedName>
        <fullName evidence="2">Putative secreted protein</fullName>
    </submittedName>
</protein>